<feature type="transmembrane region" description="Helical" evidence="2">
    <location>
        <begin position="20"/>
        <end position="44"/>
    </location>
</feature>
<keyword evidence="4" id="KW-1185">Reference proteome</keyword>
<gene>
    <name evidence="3" type="ORF">NCGR_LOCUS41127</name>
</gene>
<accession>A0A811QNE1</accession>
<keyword evidence="2" id="KW-1133">Transmembrane helix</keyword>
<sequence length="179" mass="19060">MAFADTAARKLLHGGSGGTIARGVAEAGGISFFVAIFTPFFIALKGAAHMLVLFIEALWWWLHTFVSSAAGSFNQTFDHQFAALACAAHKIPQNLEELRRWLQAATTVALPFVIGVIAVLLFVVLTWFCGSILRRGASSPWGSSRSLCTPSTTSGTSCTASPRQSPGRSPDSCLLPPYA</sequence>
<feature type="transmembrane region" description="Helical" evidence="2">
    <location>
        <begin position="51"/>
        <end position="70"/>
    </location>
</feature>
<protein>
    <submittedName>
        <fullName evidence="3">Uncharacterized protein</fullName>
    </submittedName>
</protein>
<proteinExistence type="predicted"/>
<evidence type="ECO:0000313" key="3">
    <source>
        <dbReference type="EMBL" id="CAD6257642.1"/>
    </source>
</evidence>
<keyword evidence="2" id="KW-0812">Transmembrane</keyword>
<evidence type="ECO:0000313" key="4">
    <source>
        <dbReference type="Proteomes" id="UP000604825"/>
    </source>
</evidence>
<comment type="caution">
    <text evidence="3">The sequence shown here is derived from an EMBL/GenBank/DDBJ whole genome shotgun (WGS) entry which is preliminary data.</text>
</comment>
<dbReference type="AlphaFoldDB" id="A0A811QNE1"/>
<dbReference type="Proteomes" id="UP000604825">
    <property type="component" value="Unassembled WGS sequence"/>
</dbReference>
<dbReference type="EMBL" id="CAJGYO010000010">
    <property type="protein sequence ID" value="CAD6257642.1"/>
    <property type="molecule type" value="Genomic_DNA"/>
</dbReference>
<evidence type="ECO:0000256" key="2">
    <source>
        <dbReference type="SAM" id="Phobius"/>
    </source>
</evidence>
<reference evidence="3" key="1">
    <citation type="submission" date="2020-10" db="EMBL/GenBank/DDBJ databases">
        <authorList>
            <person name="Han B."/>
            <person name="Lu T."/>
            <person name="Zhao Q."/>
            <person name="Huang X."/>
            <person name="Zhao Y."/>
        </authorList>
    </citation>
    <scope>NUCLEOTIDE SEQUENCE</scope>
</reference>
<keyword evidence="2" id="KW-0472">Membrane</keyword>
<evidence type="ECO:0000256" key="1">
    <source>
        <dbReference type="SAM" id="MobiDB-lite"/>
    </source>
</evidence>
<name>A0A811QNE1_9POAL</name>
<feature type="transmembrane region" description="Helical" evidence="2">
    <location>
        <begin position="108"/>
        <end position="129"/>
    </location>
</feature>
<feature type="compositionally biased region" description="Low complexity" evidence="1">
    <location>
        <begin position="146"/>
        <end position="162"/>
    </location>
</feature>
<organism evidence="3 4">
    <name type="scientific">Miscanthus lutarioriparius</name>
    <dbReference type="NCBI Taxonomy" id="422564"/>
    <lineage>
        <taxon>Eukaryota</taxon>
        <taxon>Viridiplantae</taxon>
        <taxon>Streptophyta</taxon>
        <taxon>Embryophyta</taxon>
        <taxon>Tracheophyta</taxon>
        <taxon>Spermatophyta</taxon>
        <taxon>Magnoliopsida</taxon>
        <taxon>Liliopsida</taxon>
        <taxon>Poales</taxon>
        <taxon>Poaceae</taxon>
        <taxon>PACMAD clade</taxon>
        <taxon>Panicoideae</taxon>
        <taxon>Andropogonodae</taxon>
        <taxon>Andropogoneae</taxon>
        <taxon>Saccharinae</taxon>
        <taxon>Miscanthus</taxon>
    </lineage>
</organism>
<feature type="region of interest" description="Disordered" evidence="1">
    <location>
        <begin position="137"/>
        <end position="179"/>
    </location>
</feature>